<comment type="caution">
    <text evidence="3">The sequence shown here is derived from an EMBL/GenBank/DDBJ whole genome shotgun (WGS) entry which is preliminary data.</text>
</comment>
<evidence type="ECO:0008006" key="5">
    <source>
        <dbReference type="Google" id="ProtNLM"/>
    </source>
</evidence>
<sequence length="62" mass="6967">MKKEYETPEVRREKLRQKELRNPSSSVHGSNLSDLVGGLGWKGTGVFILLIIAGSIIYSLFF</sequence>
<evidence type="ECO:0000256" key="2">
    <source>
        <dbReference type="SAM" id="Phobius"/>
    </source>
</evidence>
<organism evidence="3 4">
    <name type="scientific">Halobacillus yeomjeoni</name>
    <dbReference type="NCBI Taxonomy" id="311194"/>
    <lineage>
        <taxon>Bacteria</taxon>
        <taxon>Bacillati</taxon>
        <taxon>Bacillota</taxon>
        <taxon>Bacilli</taxon>
        <taxon>Bacillales</taxon>
        <taxon>Bacillaceae</taxon>
        <taxon>Halobacillus</taxon>
    </lineage>
</organism>
<feature type="compositionally biased region" description="Basic and acidic residues" evidence="1">
    <location>
        <begin position="1"/>
        <end position="21"/>
    </location>
</feature>
<dbReference type="AlphaFoldDB" id="A0A931HTJ1"/>
<gene>
    <name evidence="3" type="ORF">H0267_02845</name>
</gene>
<feature type="region of interest" description="Disordered" evidence="1">
    <location>
        <begin position="1"/>
        <end position="30"/>
    </location>
</feature>
<keyword evidence="2" id="KW-1133">Transmembrane helix</keyword>
<name>A0A931HTJ1_9BACI</name>
<dbReference type="Pfam" id="PF19893">
    <property type="entry name" value="DUF6366"/>
    <property type="match status" value="1"/>
</dbReference>
<evidence type="ECO:0000313" key="3">
    <source>
        <dbReference type="EMBL" id="MBH0229143.1"/>
    </source>
</evidence>
<protein>
    <recommendedName>
        <fullName evidence="5">Phage capsid protein</fullName>
    </recommendedName>
</protein>
<accession>A0A931HTJ1</accession>
<dbReference type="InterPro" id="IPR045946">
    <property type="entry name" value="DUF6366"/>
</dbReference>
<evidence type="ECO:0000256" key="1">
    <source>
        <dbReference type="SAM" id="MobiDB-lite"/>
    </source>
</evidence>
<dbReference type="Proteomes" id="UP000614490">
    <property type="component" value="Unassembled WGS sequence"/>
</dbReference>
<proteinExistence type="predicted"/>
<dbReference type="RefSeq" id="WP_197315770.1">
    <property type="nucleotide sequence ID" value="NZ_JADZSC010000001.1"/>
</dbReference>
<dbReference type="EMBL" id="JADZSC010000001">
    <property type="protein sequence ID" value="MBH0229143.1"/>
    <property type="molecule type" value="Genomic_DNA"/>
</dbReference>
<reference evidence="3 4" key="1">
    <citation type="journal article" date="2005" name="Int. J. Syst. Evol. Microbiol.">
        <title>Halobacillus yeomjeoni sp. nov., isolated from a marine solar saltern in Korea.</title>
        <authorList>
            <person name="Yoon J.H."/>
            <person name="Kang S.J."/>
            <person name="Lee C.H."/>
            <person name="Oh H.W."/>
            <person name="Oh T.K."/>
        </authorList>
    </citation>
    <scope>NUCLEOTIDE SEQUENCE [LARGE SCALE GENOMIC DNA]</scope>
    <source>
        <strain evidence="3 4">KCTC 3957</strain>
    </source>
</reference>
<feature type="transmembrane region" description="Helical" evidence="2">
    <location>
        <begin position="39"/>
        <end position="61"/>
    </location>
</feature>
<evidence type="ECO:0000313" key="4">
    <source>
        <dbReference type="Proteomes" id="UP000614490"/>
    </source>
</evidence>
<keyword evidence="2" id="KW-0812">Transmembrane</keyword>
<keyword evidence="2" id="KW-0472">Membrane</keyword>
<keyword evidence="4" id="KW-1185">Reference proteome</keyword>